<proteinExistence type="inferred from homology"/>
<evidence type="ECO:0000256" key="3">
    <source>
        <dbReference type="ARBA" id="ARBA00022630"/>
    </source>
</evidence>
<dbReference type="InterPro" id="IPR002938">
    <property type="entry name" value="FAD-bd"/>
</dbReference>
<comment type="pathway">
    <text evidence="1">Secondary metabolite biosynthesis.</text>
</comment>
<dbReference type="PANTHER" id="PTHR46720:SF3">
    <property type="entry name" value="FAD-BINDING DOMAIN-CONTAINING PROTEIN-RELATED"/>
    <property type="match status" value="1"/>
</dbReference>
<reference evidence="7 8" key="1">
    <citation type="submission" date="2018-06" db="EMBL/GenBank/DDBJ databases">
        <title>Complete Genomes of Monosporascus.</title>
        <authorList>
            <person name="Robinson A.J."/>
            <person name="Natvig D.O."/>
        </authorList>
    </citation>
    <scope>NUCLEOTIDE SEQUENCE [LARGE SCALE GENOMIC DNA]</scope>
    <source>
        <strain evidence="7 8">CBS 110550</strain>
    </source>
</reference>
<evidence type="ECO:0000259" key="6">
    <source>
        <dbReference type="Pfam" id="PF01494"/>
    </source>
</evidence>
<comment type="caution">
    <text evidence="7">The sequence shown here is derived from an EMBL/GenBank/DDBJ whole genome shotgun (WGS) entry which is preliminary data.</text>
</comment>
<evidence type="ECO:0000256" key="2">
    <source>
        <dbReference type="ARBA" id="ARBA00007992"/>
    </source>
</evidence>
<organism evidence="7 8">
    <name type="scientific">Monosporascus ibericus</name>
    <dbReference type="NCBI Taxonomy" id="155417"/>
    <lineage>
        <taxon>Eukaryota</taxon>
        <taxon>Fungi</taxon>
        <taxon>Dikarya</taxon>
        <taxon>Ascomycota</taxon>
        <taxon>Pezizomycotina</taxon>
        <taxon>Sordariomycetes</taxon>
        <taxon>Xylariomycetidae</taxon>
        <taxon>Xylariales</taxon>
        <taxon>Xylariales incertae sedis</taxon>
        <taxon>Monosporascus</taxon>
    </lineage>
</organism>
<dbReference type="InterPro" id="IPR051104">
    <property type="entry name" value="FAD_monoxygenase"/>
</dbReference>
<feature type="domain" description="FAD-binding" evidence="6">
    <location>
        <begin position="125"/>
        <end position="346"/>
    </location>
</feature>
<dbReference type="GO" id="GO:0071949">
    <property type="term" value="F:FAD binding"/>
    <property type="evidence" value="ECO:0007669"/>
    <property type="project" value="InterPro"/>
</dbReference>
<keyword evidence="4" id="KW-0274">FAD</keyword>
<evidence type="ECO:0000256" key="5">
    <source>
        <dbReference type="ARBA" id="ARBA00023002"/>
    </source>
</evidence>
<dbReference type="GO" id="GO:0044550">
    <property type="term" value="P:secondary metabolite biosynthetic process"/>
    <property type="evidence" value="ECO:0007669"/>
    <property type="project" value="TreeGrafter"/>
</dbReference>
<dbReference type="EMBL" id="QJNU01000154">
    <property type="protein sequence ID" value="RYP05822.1"/>
    <property type="molecule type" value="Genomic_DNA"/>
</dbReference>
<dbReference type="PANTHER" id="PTHR46720">
    <property type="entry name" value="HYDROXYLASE, PUTATIVE (AFU_ORTHOLOGUE AFUA_3G01460)-RELATED"/>
    <property type="match status" value="1"/>
</dbReference>
<keyword evidence="8" id="KW-1185">Reference proteome</keyword>
<sequence>MASSIRIAITGSGLAGASLLHALLKFSHLDVDIFESAPAFKEAGMAIGLTRNAQAALDLIGPSAIKCLERAGAVPMRGVRFMVAQGEEQGEVVDEVDDIASGKRLTSIVHRAAFLQELLADVPGERLHASKKLAAVDRAANAVTLHFTDGTTHECDILIGADGIHSTVRKLILGENSPDASPRNTGAWIVMTLQPYSDALAKIGEEFIDVGDPREYSWLGHNSYVLHNLLSNSELVQFVIGSNDKLEPELSNRWRRALLCDLPEQEAIYLWEHPPARTYVAGPLCVMGDAAHATTPWQGSGGGMSIEDSLILSALLGSAKNPTEALTALKVYDQVRRPQTQRIVESSRVTGAILTGSGEATFNLKTSEKLLRRWDFILDIDMRKHYNEAVEMMERELGRSG</sequence>
<protein>
    <recommendedName>
        <fullName evidence="6">FAD-binding domain-containing protein</fullName>
    </recommendedName>
</protein>
<dbReference type="GO" id="GO:0016491">
    <property type="term" value="F:oxidoreductase activity"/>
    <property type="evidence" value="ECO:0007669"/>
    <property type="project" value="UniProtKB-KW"/>
</dbReference>
<accession>A0A4Q4THW4</accession>
<dbReference type="STRING" id="155417.A0A4Q4THW4"/>
<dbReference type="AlphaFoldDB" id="A0A4Q4THW4"/>
<evidence type="ECO:0000256" key="4">
    <source>
        <dbReference type="ARBA" id="ARBA00022827"/>
    </source>
</evidence>
<dbReference type="OrthoDB" id="16820at2759"/>
<evidence type="ECO:0000313" key="7">
    <source>
        <dbReference type="EMBL" id="RYP05822.1"/>
    </source>
</evidence>
<keyword evidence="3" id="KW-0285">Flavoprotein</keyword>
<dbReference type="Gene3D" id="3.50.50.60">
    <property type="entry name" value="FAD/NAD(P)-binding domain"/>
    <property type="match status" value="1"/>
</dbReference>
<dbReference type="SUPFAM" id="SSF51905">
    <property type="entry name" value="FAD/NAD(P)-binding domain"/>
    <property type="match status" value="1"/>
</dbReference>
<dbReference type="Pfam" id="PF01494">
    <property type="entry name" value="FAD_binding_3"/>
    <property type="match status" value="1"/>
</dbReference>
<gene>
    <name evidence="7" type="ORF">DL764_003533</name>
</gene>
<evidence type="ECO:0000313" key="8">
    <source>
        <dbReference type="Proteomes" id="UP000293360"/>
    </source>
</evidence>
<dbReference type="PRINTS" id="PR00420">
    <property type="entry name" value="RNGMNOXGNASE"/>
</dbReference>
<comment type="similarity">
    <text evidence="2">Belongs to the paxM FAD-dependent monooxygenase family.</text>
</comment>
<keyword evidence="5" id="KW-0560">Oxidoreductase</keyword>
<name>A0A4Q4THW4_9PEZI</name>
<dbReference type="InterPro" id="IPR036188">
    <property type="entry name" value="FAD/NAD-bd_sf"/>
</dbReference>
<evidence type="ECO:0000256" key="1">
    <source>
        <dbReference type="ARBA" id="ARBA00005179"/>
    </source>
</evidence>
<dbReference type="Proteomes" id="UP000293360">
    <property type="component" value="Unassembled WGS sequence"/>
</dbReference>